<evidence type="ECO:0000256" key="11">
    <source>
        <dbReference type="ARBA" id="ARBA00023012"/>
    </source>
</evidence>
<evidence type="ECO:0000313" key="17">
    <source>
        <dbReference type="Proteomes" id="UP001486808"/>
    </source>
</evidence>
<dbReference type="PRINTS" id="PR00344">
    <property type="entry name" value="BCTRLSENSOR"/>
</dbReference>
<dbReference type="InterPro" id="IPR005467">
    <property type="entry name" value="His_kinase_dom"/>
</dbReference>
<organism evidence="16 17">
    <name type="scientific">Halopseudomonas sabulinigri</name>
    <dbReference type="NCBI Taxonomy" id="472181"/>
    <lineage>
        <taxon>Bacteria</taxon>
        <taxon>Pseudomonadati</taxon>
        <taxon>Pseudomonadota</taxon>
        <taxon>Gammaproteobacteria</taxon>
        <taxon>Pseudomonadales</taxon>
        <taxon>Pseudomonadaceae</taxon>
        <taxon>Halopseudomonas</taxon>
    </lineage>
</organism>
<dbReference type="SUPFAM" id="SSF55874">
    <property type="entry name" value="ATPase domain of HSP90 chaperone/DNA topoisomerase II/histidine kinase"/>
    <property type="match status" value="1"/>
</dbReference>
<proteinExistence type="predicted"/>
<dbReference type="InterPro" id="IPR036890">
    <property type="entry name" value="HATPase_C_sf"/>
</dbReference>
<sequence>MQFKPSEAKAMSLLPRSKPGRSIRTTLLCWLLPFAAVFMGVAWFLHGVLLERMAQDFVRERLQQEAAFMEQHLRSASSGEARQRIWQQASQSTGAHHLYAVRLADSELFSHPHWRLQLQPWLEQTQPGLQTLSAQLPAHTARSQFLAYRISTQLDGRPLVIVVAEDVSVLKAGEHKLHLWTAIVAIALLLVLIGMILLAVHLALRPTTQLRYQLQQLRQGSRSRLDDQVPAEFQKLIQQLNQLLDTLDQRLEHSRQAHANLSHSVKTPIAAITQMMNNSKAPMTAEIRLQIVSKLAEINRQLDSAMRSTRTAGPQLGKTAKAVNQTREMLWMIGRLHPHKHFELDIQGDESQSWPIEEQDLNELLGNLIDNAGKWAHSQVRVQLRQDAQTFEIAVADDGAGVAEDQLEQLGTRGMRLDQQMPGHGIGLAIVRDIAARYGATLSFARSAQGGLLARIRLPCRP</sequence>
<dbReference type="Gene3D" id="3.30.565.10">
    <property type="entry name" value="Histidine kinase-like ATPase, C-terminal domain"/>
    <property type="match status" value="1"/>
</dbReference>
<dbReference type="EMBL" id="BAABWD010000006">
    <property type="protein sequence ID" value="GAA6132994.1"/>
    <property type="molecule type" value="Genomic_DNA"/>
</dbReference>
<evidence type="ECO:0000256" key="4">
    <source>
        <dbReference type="ARBA" id="ARBA00022553"/>
    </source>
</evidence>
<feature type="domain" description="HAMP" evidence="15">
    <location>
        <begin position="201"/>
        <end position="252"/>
    </location>
</feature>
<evidence type="ECO:0000259" key="14">
    <source>
        <dbReference type="PROSITE" id="PS50109"/>
    </source>
</evidence>
<dbReference type="EC" id="2.7.13.3" evidence="3"/>
<evidence type="ECO:0000256" key="6">
    <source>
        <dbReference type="ARBA" id="ARBA00022692"/>
    </source>
</evidence>
<dbReference type="Gene3D" id="1.10.287.130">
    <property type="match status" value="1"/>
</dbReference>
<keyword evidence="6 13" id="KW-0812">Transmembrane</keyword>
<keyword evidence="10 13" id="KW-1133">Transmembrane helix</keyword>
<dbReference type="PROSITE" id="PS50109">
    <property type="entry name" value="HIS_KIN"/>
    <property type="match status" value="1"/>
</dbReference>
<name>A0ABP9ZU58_9GAMM</name>
<dbReference type="InterPro" id="IPR003660">
    <property type="entry name" value="HAMP_dom"/>
</dbReference>
<feature type="transmembrane region" description="Helical" evidence="13">
    <location>
        <begin position="179"/>
        <end position="204"/>
    </location>
</feature>
<keyword evidence="9" id="KW-0067">ATP-binding</keyword>
<dbReference type="InterPro" id="IPR036097">
    <property type="entry name" value="HisK_dim/P_sf"/>
</dbReference>
<evidence type="ECO:0000256" key="2">
    <source>
        <dbReference type="ARBA" id="ARBA00004370"/>
    </source>
</evidence>
<keyword evidence="7" id="KW-0547">Nucleotide-binding</keyword>
<keyword evidence="17" id="KW-1185">Reference proteome</keyword>
<feature type="transmembrane region" description="Helical" evidence="13">
    <location>
        <begin position="21"/>
        <end position="45"/>
    </location>
</feature>
<keyword evidence="8 16" id="KW-0418">Kinase</keyword>
<comment type="subcellular location">
    <subcellularLocation>
        <location evidence="2">Membrane</location>
    </subcellularLocation>
</comment>
<dbReference type="InterPro" id="IPR058619">
    <property type="entry name" value="PhoQ/CarS-like_HATPase"/>
</dbReference>
<feature type="domain" description="Histidine kinase" evidence="14">
    <location>
        <begin position="260"/>
        <end position="462"/>
    </location>
</feature>
<keyword evidence="5" id="KW-0808">Transferase</keyword>
<evidence type="ECO:0000256" key="5">
    <source>
        <dbReference type="ARBA" id="ARBA00022679"/>
    </source>
</evidence>
<dbReference type="PROSITE" id="PS50885">
    <property type="entry name" value="HAMP"/>
    <property type="match status" value="1"/>
</dbReference>
<keyword evidence="11" id="KW-0902">Two-component regulatory system</keyword>
<evidence type="ECO:0000256" key="1">
    <source>
        <dbReference type="ARBA" id="ARBA00000085"/>
    </source>
</evidence>
<dbReference type="SUPFAM" id="SSF47384">
    <property type="entry name" value="Homodimeric domain of signal transducing histidine kinase"/>
    <property type="match status" value="1"/>
</dbReference>
<reference evidence="16 17" key="1">
    <citation type="submission" date="2024-04" db="EMBL/GenBank/DDBJ databases">
        <title>Draft genome sequence of Halopseudomonas sabulinigri NBRC 116187.</title>
        <authorList>
            <person name="Miyakawa T."/>
            <person name="Kusuya Y."/>
            <person name="Miura T."/>
        </authorList>
    </citation>
    <scope>NUCLEOTIDE SEQUENCE [LARGE SCALE GENOMIC DNA]</scope>
    <source>
        <strain evidence="16 17">4NH20-0042</strain>
    </source>
</reference>
<evidence type="ECO:0000256" key="13">
    <source>
        <dbReference type="SAM" id="Phobius"/>
    </source>
</evidence>
<dbReference type="CDD" id="cd16954">
    <property type="entry name" value="HATPase_PhoQ-like"/>
    <property type="match status" value="1"/>
</dbReference>
<evidence type="ECO:0000259" key="15">
    <source>
        <dbReference type="PROSITE" id="PS50885"/>
    </source>
</evidence>
<evidence type="ECO:0000256" key="7">
    <source>
        <dbReference type="ARBA" id="ARBA00022741"/>
    </source>
</evidence>
<dbReference type="Pfam" id="PF02518">
    <property type="entry name" value="HATPase_c"/>
    <property type="match status" value="1"/>
</dbReference>
<protein>
    <recommendedName>
        <fullName evidence="3">histidine kinase</fullName>
        <ecNumber evidence="3">2.7.13.3</ecNumber>
    </recommendedName>
</protein>
<keyword evidence="4" id="KW-0597">Phosphoprotein</keyword>
<dbReference type="GO" id="GO:0016301">
    <property type="term" value="F:kinase activity"/>
    <property type="evidence" value="ECO:0007669"/>
    <property type="project" value="UniProtKB-KW"/>
</dbReference>
<dbReference type="SMART" id="SM00387">
    <property type="entry name" value="HATPase_c"/>
    <property type="match status" value="1"/>
</dbReference>
<evidence type="ECO:0000256" key="9">
    <source>
        <dbReference type="ARBA" id="ARBA00022840"/>
    </source>
</evidence>
<evidence type="ECO:0000256" key="12">
    <source>
        <dbReference type="ARBA" id="ARBA00023136"/>
    </source>
</evidence>
<evidence type="ECO:0000256" key="3">
    <source>
        <dbReference type="ARBA" id="ARBA00012438"/>
    </source>
</evidence>
<dbReference type="InterPro" id="IPR004358">
    <property type="entry name" value="Sig_transdc_His_kin-like_C"/>
</dbReference>
<accession>A0ABP9ZU58</accession>
<dbReference type="PANTHER" id="PTHR45436">
    <property type="entry name" value="SENSOR HISTIDINE KINASE YKOH"/>
    <property type="match status" value="1"/>
</dbReference>
<comment type="caution">
    <text evidence="16">The sequence shown here is derived from an EMBL/GenBank/DDBJ whole genome shotgun (WGS) entry which is preliminary data.</text>
</comment>
<dbReference type="InterPro" id="IPR050428">
    <property type="entry name" value="TCS_sensor_his_kinase"/>
</dbReference>
<gene>
    <name evidence="16" type="ORF">NBRC116187_33540</name>
</gene>
<comment type="catalytic activity">
    <reaction evidence="1">
        <text>ATP + protein L-histidine = ADP + protein N-phospho-L-histidine.</text>
        <dbReference type="EC" id="2.7.13.3"/>
    </reaction>
</comment>
<dbReference type="InterPro" id="IPR003594">
    <property type="entry name" value="HATPase_dom"/>
</dbReference>
<evidence type="ECO:0000313" key="16">
    <source>
        <dbReference type="EMBL" id="GAA6132994.1"/>
    </source>
</evidence>
<dbReference type="Proteomes" id="UP001486808">
    <property type="component" value="Unassembled WGS sequence"/>
</dbReference>
<evidence type="ECO:0000256" key="10">
    <source>
        <dbReference type="ARBA" id="ARBA00022989"/>
    </source>
</evidence>
<dbReference type="PANTHER" id="PTHR45436:SF5">
    <property type="entry name" value="SENSOR HISTIDINE KINASE TRCS"/>
    <property type="match status" value="1"/>
</dbReference>
<keyword evidence="12 13" id="KW-0472">Membrane</keyword>
<evidence type="ECO:0000256" key="8">
    <source>
        <dbReference type="ARBA" id="ARBA00022777"/>
    </source>
</evidence>